<proteinExistence type="predicted"/>
<dbReference type="SUPFAM" id="SSF51735">
    <property type="entry name" value="NAD(P)-binding Rossmann-fold domains"/>
    <property type="match status" value="1"/>
</dbReference>
<evidence type="ECO:0000313" key="3">
    <source>
        <dbReference type="Proteomes" id="UP001163105"/>
    </source>
</evidence>
<reference evidence="2" key="1">
    <citation type="submission" date="2023-01" db="EMBL/GenBank/DDBJ databases">
        <title>The growth and conidiation of Purpureocillium lavendulum are regulated by nitrogen source and histone H3K14 acetylation.</title>
        <authorList>
            <person name="Tang P."/>
            <person name="Han J."/>
            <person name="Zhang C."/>
            <person name="Tang P."/>
            <person name="Qi F."/>
            <person name="Zhang K."/>
            <person name="Liang L."/>
        </authorList>
    </citation>
    <scope>NUCLEOTIDE SEQUENCE</scope>
    <source>
        <strain evidence="2">YMF1.00683</strain>
    </source>
</reference>
<dbReference type="Gene3D" id="3.40.50.720">
    <property type="entry name" value="NAD(P)-binding Rossmann-like Domain"/>
    <property type="match status" value="1"/>
</dbReference>
<accession>A0AB34FIB1</accession>
<evidence type="ECO:0000313" key="2">
    <source>
        <dbReference type="EMBL" id="KAJ6438131.1"/>
    </source>
</evidence>
<name>A0AB34FIB1_9HYPO</name>
<dbReference type="GO" id="GO:0004029">
    <property type="term" value="F:aldehyde dehydrogenase (NAD+) activity"/>
    <property type="evidence" value="ECO:0007669"/>
    <property type="project" value="TreeGrafter"/>
</dbReference>
<sequence>MPRIFLTGATGYIGGQVLHDLVAARPDLQIRALVRNEQGAKAVSAAFNNVETVAGDLDNAEVLSNEVQYADVVLHLAATGHLGSVQTIHKAFEARSANSPAHWIQISGASALAAGELADSSRVPGSPSDVIFDDLNGVSEIINVIQRHPARAVDNYLLAVARGSPQVNTALVFPGIIYGRAEGPGNQESVQIPSLAKAALRRGRGVQVGEGSSRWGNVHVRDVGSLFVALVERALAPKESDSQRWNSSGLYLTGVGELPFSEIVSRITASAAAKGLVPNGEAVDQVLGDEVDNVLPHGLVLYGTNARGSARRARELLGWKPRVGEAGLDEEIPRAVDEAAKSLSSA</sequence>
<gene>
    <name evidence="2" type="ORF">O9K51_08720</name>
</gene>
<dbReference type="EMBL" id="JAQHRD010000008">
    <property type="protein sequence ID" value="KAJ6438131.1"/>
    <property type="molecule type" value="Genomic_DNA"/>
</dbReference>
<dbReference type="PANTHER" id="PTHR48079">
    <property type="entry name" value="PROTEIN YEEZ"/>
    <property type="match status" value="1"/>
</dbReference>
<feature type="domain" description="NAD(P)-binding" evidence="1">
    <location>
        <begin position="8"/>
        <end position="112"/>
    </location>
</feature>
<dbReference type="Pfam" id="PF13460">
    <property type="entry name" value="NAD_binding_10"/>
    <property type="match status" value="1"/>
</dbReference>
<keyword evidence="3" id="KW-1185">Reference proteome</keyword>
<organism evidence="2 3">
    <name type="scientific">Purpureocillium lavendulum</name>
    <dbReference type="NCBI Taxonomy" id="1247861"/>
    <lineage>
        <taxon>Eukaryota</taxon>
        <taxon>Fungi</taxon>
        <taxon>Dikarya</taxon>
        <taxon>Ascomycota</taxon>
        <taxon>Pezizomycotina</taxon>
        <taxon>Sordariomycetes</taxon>
        <taxon>Hypocreomycetidae</taxon>
        <taxon>Hypocreales</taxon>
        <taxon>Ophiocordycipitaceae</taxon>
        <taxon>Purpureocillium</taxon>
    </lineage>
</organism>
<dbReference type="AlphaFoldDB" id="A0AB34FIB1"/>
<dbReference type="InterPro" id="IPR036291">
    <property type="entry name" value="NAD(P)-bd_dom_sf"/>
</dbReference>
<protein>
    <submittedName>
        <fullName evidence="2">Nucleoside-diphosphate-sugar epimerase</fullName>
    </submittedName>
</protein>
<dbReference type="GO" id="GO:0005737">
    <property type="term" value="C:cytoplasm"/>
    <property type="evidence" value="ECO:0007669"/>
    <property type="project" value="TreeGrafter"/>
</dbReference>
<evidence type="ECO:0000259" key="1">
    <source>
        <dbReference type="Pfam" id="PF13460"/>
    </source>
</evidence>
<dbReference type="InterPro" id="IPR051783">
    <property type="entry name" value="NAD(P)-dependent_oxidoreduct"/>
</dbReference>
<dbReference type="PANTHER" id="PTHR48079:SF8">
    <property type="entry name" value="NAD(P)-BINDING DOMAIN-CONTAINING PROTEIN"/>
    <property type="match status" value="1"/>
</dbReference>
<dbReference type="Proteomes" id="UP001163105">
    <property type="component" value="Unassembled WGS sequence"/>
</dbReference>
<comment type="caution">
    <text evidence="2">The sequence shown here is derived from an EMBL/GenBank/DDBJ whole genome shotgun (WGS) entry which is preliminary data.</text>
</comment>
<dbReference type="InterPro" id="IPR016040">
    <property type="entry name" value="NAD(P)-bd_dom"/>
</dbReference>